<evidence type="ECO:0000313" key="3">
    <source>
        <dbReference type="Proteomes" id="UP000179807"/>
    </source>
</evidence>
<evidence type="ECO:0000313" key="2">
    <source>
        <dbReference type="EMBL" id="OHT04117.1"/>
    </source>
</evidence>
<dbReference type="AlphaFoldDB" id="A0A1J4K3R0"/>
<organism evidence="2 3">
    <name type="scientific">Tritrichomonas foetus</name>
    <dbReference type="NCBI Taxonomy" id="1144522"/>
    <lineage>
        <taxon>Eukaryota</taxon>
        <taxon>Metamonada</taxon>
        <taxon>Parabasalia</taxon>
        <taxon>Tritrichomonadida</taxon>
        <taxon>Tritrichomonadidae</taxon>
        <taxon>Tritrichomonas</taxon>
    </lineage>
</organism>
<gene>
    <name evidence="2" type="ORF">TRFO_06420</name>
</gene>
<comment type="caution">
    <text evidence="2">The sequence shown here is derived from an EMBL/GenBank/DDBJ whole genome shotgun (WGS) entry which is preliminary data.</text>
</comment>
<keyword evidence="3" id="KW-1185">Reference proteome</keyword>
<dbReference type="Proteomes" id="UP000179807">
    <property type="component" value="Unassembled WGS sequence"/>
</dbReference>
<name>A0A1J4K3R0_9EUKA</name>
<proteinExistence type="predicted"/>
<accession>A0A1J4K3R0</accession>
<feature type="coiled-coil region" evidence="1">
    <location>
        <begin position="140"/>
        <end position="231"/>
    </location>
</feature>
<reference evidence="2" key="1">
    <citation type="submission" date="2016-10" db="EMBL/GenBank/DDBJ databases">
        <authorList>
            <person name="Benchimol M."/>
            <person name="Almeida L.G."/>
            <person name="Vasconcelos A.T."/>
            <person name="Perreira-Neves A."/>
            <person name="Rosa I.A."/>
            <person name="Tasca T."/>
            <person name="Bogo M.R."/>
            <person name="de Souza W."/>
        </authorList>
    </citation>
    <scope>NUCLEOTIDE SEQUENCE [LARGE SCALE GENOMIC DNA]</scope>
    <source>
        <strain evidence="2">K</strain>
    </source>
</reference>
<protein>
    <submittedName>
        <fullName evidence="2">Uncharacterized protein</fullName>
    </submittedName>
</protein>
<dbReference type="VEuPathDB" id="TrichDB:TRFO_06420"/>
<feature type="coiled-coil region" evidence="1">
    <location>
        <begin position="302"/>
        <end position="371"/>
    </location>
</feature>
<dbReference type="EMBL" id="MLAK01000804">
    <property type="protein sequence ID" value="OHT04117.1"/>
    <property type="molecule type" value="Genomic_DNA"/>
</dbReference>
<keyword evidence="1" id="KW-0175">Coiled coil</keyword>
<dbReference type="GeneID" id="94827791"/>
<sequence length="487" mass="57289">MSITSNFSSSGQLNALHHTFSDDYEDTQAIILQRGQLVEHFIKSHKDDRDKTVCFDLLTTLFSLFKSEFATNLSLRKALVENKEMVNNYRFYQKEIRDFLNSIQAQFPKLKTFEQIITASNGLFSSMKKNSSFHETKLLLKDLVEEENNLKNRKKEILKQSKESKLQKETKISQFQQDIQKVQNFEDELSEKLNKLIKEKEALESQTFENIDDLQIKVKEIDNKLETLNSGIITIKRKNNQKLLKLKLQIQKNYVDVKDLRAARTDLENELDIIQSKIDYLTNPLAVPKDDIKTPHIMRYQLIELQKTFENLTKELEKEKQETDEIECQINELDQFVLNNDEKNKDLKEKANELNTILEKHQTTLKQIKLKENQTKDFKSQLDLFDEVKRSLNFDKIKYKHELEDAEAKWRQLAIDNKSLLKTKDYIESQIHDAQKVLKKSTLSQYDKELFDSTMSTFKQLREELCLPLSTSPHDIVSIVLERCHNA</sequence>
<evidence type="ECO:0000256" key="1">
    <source>
        <dbReference type="SAM" id="Coils"/>
    </source>
</evidence>
<dbReference type="RefSeq" id="XP_068357253.1">
    <property type="nucleotide sequence ID" value="XM_068493087.1"/>
</dbReference>